<dbReference type="InParanoid" id="A0A1C7NPW2"/>
<comment type="caution">
    <text evidence="1">The sequence shown here is derived from an EMBL/GenBank/DDBJ whole genome shotgun (WGS) entry which is preliminary data.</text>
</comment>
<evidence type="ECO:0000313" key="2">
    <source>
        <dbReference type="Proteomes" id="UP000093000"/>
    </source>
</evidence>
<gene>
    <name evidence="1" type="ORF">A0J61_00793</name>
</gene>
<keyword evidence="2" id="KW-1185">Reference proteome</keyword>
<protein>
    <submittedName>
        <fullName evidence="1">Uncharacterized protein</fullName>
    </submittedName>
</protein>
<dbReference type="EMBL" id="LUGH01000020">
    <property type="protein sequence ID" value="OBZ91161.1"/>
    <property type="molecule type" value="Genomic_DNA"/>
</dbReference>
<evidence type="ECO:0000313" key="1">
    <source>
        <dbReference type="EMBL" id="OBZ91161.1"/>
    </source>
</evidence>
<name>A0A1C7NPW2_9FUNG</name>
<reference evidence="1 2" key="1">
    <citation type="submission" date="2016-03" db="EMBL/GenBank/DDBJ databases">
        <title>Choanephora cucurbitarum.</title>
        <authorList>
            <person name="Min B."/>
            <person name="Park H."/>
            <person name="Park J.-H."/>
            <person name="Shin H.-D."/>
            <person name="Choi I.-G."/>
        </authorList>
    </citation>
    <scope>NUCLEOTIDE SEQUENCE [LARGE SCALE GENOMIC DNA]</scope>
    <source>
        <strain evidence="1 2">KUS-F28377</strain>
    </source>
</reference>
<organism evidence="1 2">
    <name type="scientific">Choanephora cucurbitarum</name>
    <dbReference type="NCBI Taxonomy" id="101091"/>
    <lineage>
        <taxon>Eukaryota</taxon>
        <taxon>Fungi</taxon>
        <taxon>Fungi incertae sedis</taxon>
        <taxon>Mucoromycota</taxon>
        <taxon>Mucoromycotina</taxon>
        <taxon>Mucoromycetes</taxon>
        <taxon>Mucorales</taxon>
        <taxon>Mucorineae</taxon>
        <taxon>Choanephoraceae</taxon>
        <taxon>Choanephoroideae</taxon>
        <taxon>Choanephora</taxon>
    </lineage>
</organism>
<proteinExistence type="predicted"/>
<accession>A0A1C7NPW2</accession>
<dbReference type="AlphaFoldDB" id="A0A1C7NPW2"/>
<sequence>MVSCYRSTEATVKSDNEQQNTLNSSRCLRVSVETVKANENVCPTILTGVFMHRRFVLAPERTN</sequence>
<dbReference type="Proteomes" id="UP000093000">
    <property type="component" value="Unassembled WGS sequence"/>
</dbReference>